<dbReference type="CDD" id="cd02440">
    <property type="entry name" value="AdoMet_MTases"/>
    <property type="match status" value="1"/>
</dbReference>
<dbReference type="OrthoDB" id="2013972at2759"/>
<name>A0A6G1K0M3_9PLEO</name>
<gene>
    <name evidence="2" type="ORF">K504DRAFT_460149</name>
</gene>
<proteinExistence type="predicted"/>
<dbReference type="Proteomes" id="UP000799428">
    <property type="component" value="Unassembled WGS sequence"/>
</dbReference>
<evidence type="ECO:0000259" key="1">
    <source>
        <dbReference type="Pfam" id="PF13649"/>
    </source>
</evidence>
<keyword evidence="3" id="KW-1185">Reference proteome</keyword>
<organism evidence="2 3">
    <name type="scientific">Pleomassaria siparia CBS 279.74</name>
    <dbReference type="NCBI Taxonomy" id="1314801"/>
    <lineage>
        <taxon>Eukaryota</taxon>
        <taxon>Fungi</taxon>
        <taxon>Dikarya</taxon>
        <taxon>Ascomycota</taxon>
        <taxon>Pezizomycotina</taxon>
        <taxon>Dothideomycetes</taxon>
        <taxon>Pleosporomycetidae</taxon>
        <taxon>Pleosporales</taxon>
        <taxon>Pleomassariaceae</taxon>
        <taxon>Pleomassaria</taxon>
    </lineage>
</organism>
<dbReference type="EMBL" id="MU005777">
    <property type="protein sequence ID" value="KAF2706062.1"/>
    <property type="molecule type" value="Genomic_DNA"/>
</dbReference>
<accession>A0A6G1K0M3</accession>
<dbReference type="Gene3D" id="3.40.50.150">
    <property type="entry name" value="Vaccinia Virus protein VP39"/>
    <property type="match status" value="1"/>
</dbReference>
<evidence type="ECO:0000313" key="3">
    <source>
        <dbReference type="Proteomes" id="UP000799428"/>
    </source>
</evidence>
<dbReference type="InterPro" id="IPR029063">
    <property type="entry name" value="SAM-dependent_MTases_sf"/>
</dbReference>
<reference evidence="2" key="1">
    <citation type="journal article" date="2020" name="Stud. Mycol.">
        <title>101 Dothideomycetes genomes: a test case for predicting lifestyles and emergence of pathogens.</title>
        <authorList>
            <person name="Haridas S."/>
            <person name="Albert R."/>
            <person name="Binder M."/>
            <person name="Bloem J."/>
            <person name="Labutti K."/>
            <person name="Salamov A."/>
            <person name="Andreopoulos B."/>
            <person name="Baker S."/>
            <person name="Barry K."/>
            <person name="Bills G."/>
            <person name="Bluhm B."/>
            <person name="Cannon C."/>
            <person name="Castanera R."/>
            <person name="Culley D."/>
            <person name="Daum C."/>
            <person name="Ezra D."/>
            <person name="Gonzalez J."/>
            <person name="Henrissat B."/>
            <person name="Kuo A."/>
            <person name="Liang C."/>
            <person name="Lipzen A."/>
            <person name="Lutzoni F."/>
            <person name="Magnuson J."/>
            <person name="Mondo S."/>
            <person name="Nolan M."/>
            <person name="Ohm R."/>
            <person name="Pangilinan J."/>
            <person name="Park H.-J."/>
            <person name="Ramirez L."/>
            <person name="Alfaro M."/>
            <person name="Sun H."/>
            <person name="Tritt A."/>
            <person name="Yoshinaga Y."/>
            <person name="Zwiers L.-H."/>
            <person name="Turgeon B."/>
            <person name="Goodwin S."/>
            <person name="Spatafora J."/>
            <person name="Crous P."/>
            <person name="Grigoriev I."/>
        </authorList>
    </citation>
    <scope>NUCLEOTIDE SEQUENCE</scope>
    <source>
        <strain evidence="2">CBS 279.74</strain>
    </source>
</reference>
<sequence length="291" mass="31820">MAGVVPKQAKAFLAGRNKVTTYESTGGKVTADFASHMLTLIPPIPAGSVIHDNMSGAGTVSRKILSSSDSGPPTTDIEIDATDMDQVFLDVLQADVTAQGWPMRVSKQDANALSFPDEHFTHSLTNMGIFFTGSGGLEGAREMHRTLKPGGIAVANCWESVSWFLPVRLVHDAVRPGKPYPAPAMDWSDGKRLRGIMREAGFSDDEDNVKMEKQEAWTRTSDLRGWAERVWAFLGGLGTWQESDEETWDRAVDLLVEKLEGLTEAQGVKVVDGETWLRASQWVVVAMKSIV</sequence>
<evidence type="ECO:0000313" key="2">
    <source>
        <dbReference type="EMBL" id="KAF2706062.1"/>
    </source>
</evidence>
<dbReference type="AlphaFoldDB" id="A0A6G1K0M3"/>
<protein>
    <recommendedName>
        <fullName evidence="1">Methyltransferase domain-containing protein</fullName>
    </recommendedName>
</protein>
<dbReference type="Pfam" id="PF13649">
    <property type="entry name" value="Methyltransf_25"/>
    <property type="match status" value="1"/>
</dbReference>
<feature type="domain" description="Methyltransferase" evidence="1">
    <location>
        <begin position="55"/>
        <end position="151"/>
    </location>
</feature>
<dbReference type="SUPFAM" id="SSF53335">
    <property type="entry name" value="S-adenosyl-L-methionine-dependent methyltransferases"/>
    <property type="match status" value="1"/>
</dbReference>
<dbReference type="InterPro" id="IPR041698">
    <property type="entry name" value="Methyltransf_25"/>
</dbReference>